<evidence type="ECO:0000256" key="7">
    <source>
        <dbReference type="ARBA" id="ARBA00022962"/>
    </source>
</evidence>
<sequence length="282" mass="32065">LEKNNLAKKTLEVLNLKSKLKLNLQKWEKISQNISSSKKTINIALVGKYTDNPDAYISIVESIKHAGINNLAKVAIVPIDSEKINIKKDFENIDGIVIPGGFGIRGIEGKIQAIQFARENKIPFLGLCLGLQCAVIEFARNVCNLKNANSTEFDAKTLHPLIDILPEQRKIIKKGGSMRLGQYEAILTKKSLVSQVYGNQTRIFERHRHRFEVNPKYHKTLKDNGMIFSGMSKNKKLVEFIELPQNIHPYFVCTQAHPEFKSRPYRPAPLFDNFVKIIKQKI</sequence>
<reference evidence="11 12" key="1">
    <citation type="submission" date="2017-07" db="EMBL/GenBank/DDBJ databases">
        <title>Mechanisms for carbon and nitrogen cycling indicate functional differentiation within the Candidate Phyla Radiation.</title>
        <authorList>
            <person name="Danczak R.E."/>
            <person name="Johnston M.D."/>
            <person name="Kenah C."/>
            <person name="Slattery M."/>
            <person name="Wrighton K.C."/>
            <person name="Wilkins M.J."/>
        </authorList>
    </citation>
    <scope>NUCLEOTIDE SEQUENCE [LARGE SCALE GENOMIC DNA]</scope>
    <source>
        <strain evidence="11">Licking1014_85</strain>
    </source>
</reference>
<evidence type="ECO:0000256" key="1">
    <source>
        <dbReference type="ARBA" id="ARBA00005171"/>
    </source>
</evidence>
<dbReference type="Proteomes" id="UP000315589">
    <property type="component" value="Unassembled WGS sequence"/>
</dbReference>
<dbReference type="PANTHER" id="PTHR11550">
    <property type="entry name" value="CTP SYNTHASE"/>
    <property type="match status" value="1"/>
</dbReference>
<dbReference type="UniPathway" id="UPA00159">
    <property type="reaction ID" value="UER00277"/>
</dbReference>
<dbReference type="InterPro" id="IPR033828">
    <property type="entry name" value="GATase1_CTP_Synthase"/>
</dbReference>
<dbReference type="GO" id="GO:0003883">
    <property type="term" value="F:CTP synthase activity"/>
    <property type="evidence" value="ECO:0007669"/>
    <property type="project" value="UniProtKB-EC"/>
</dbReference>
<comment type="catalytic activity">
    <reaction evidence="9">
        <text>UTP + L-glutamine + ATP + H2O = CTP + L-glutamate + ADP + phosphate + 2 H(+)</text>
        <dbReference type="Rhea" id="RHEA:26426"/>
        <dbReference type="ChEBI" id="CHEBI:15377"/>
        <dbReference type="ChEBI" id="CHEBI:15378"/>
        <dbReference type="ChEBI" id="CHEBI:29985"/>
        <dbReference type="ChEBI" id="CHEBI:30616"/>
        <dbReference type="ChEBI" id="CHEBI:37563"/>
        <dbReference type="ChEBI" id="CHEBI:43474"/>
        <dbReference type="ChEBI" id="CHEBI:46398"/>
        <dbReference type="ChEBI" id="CHEBI:58359"/>
        <dbReference type="ChEBI" id="CHEBI:456216"/>
        <dbReference type="EC" id="6.3.4.2"/>
    </reaction>
</comment>
<comment type="caution">
    <text evidence="11">The sequence shown here is derived from an EMBL/GenBank/DDBJ whole genome shotgun (WGS) entry which is preliminary data.</text>
</comment>
<dbReference type="GO" id="GO:0042802">
    <property type="term" value="F:identical protein binding"/>
    <property type="evidence" value="ECO:0007669"/>
    <property type="project" value="TreeGrafter"/>
</dbReference>
<dbReference type="InterPro" id="IPR029062">
    <property type="entry name" value="Class_I_gatase-like"/>
</dbReference>
<evidence type="ECO:0000313" key="12">
    <source>
        <dbReference type="Proteomes" id="UP000315589"/>
    </source>
</evidence>
<protein>
    <recommendedName>
        <fullName evidence="3">CTP synthase (glutamine hydrolyzing)</fullName>
        <ecNumber evidence="3">6.3.4.2</ecNumber>
    </recommendedName>
</protein>
<keyword evidence="5" id="KW-0547">Nucleotide-binding</keyword>
<gene>
    <name evidence="11" type="ORF">CEN91_504</name>
</gene>
<dbReference type="Gene3D" id="3.40.50.880">
    <property type="match status" value="1"/>
</dbReference>
<dbReference type="EC" id="6.3.4.2" evidence="3"/>
<dbReference type="EMBL" id="VMGI01000074">
    <property type="protein sequence ID" value="TSC92273.1"/>
    <property type="molecule type" value="Genomic_DNA"/>
</dbReference>
<keyword evidence="8" id="KW-0665">Pyrimidine biosynthesis</keyword>
<dbReference type="GO" id="GO:0005524">
    <property type="term" value="F:ATP binding"/>
    <property type="evidence" value="ECO:0007669"/>
    <property type="project" value="UniProtKB-KW"/>
</dbReference>
<keyword evidence="4" id="KW-0436">Ligase</keyword>
<dbReference type="CDD" id="cd01746">
    <property type="entry name" value="GATase1_CTP_Synthase"/>
    <property type="match status" value="1"/>
</dbReference>
<evidence type="ECO:0000256" key="2">
    <source>
        <dbReference type="ARBA" id="ARBA00007533"/>
    </source>
</evidence>
<dbReference type="GO" id="GO:0019856">
    <property type="term" value="P:pyrimidine nucleobase biosynthetic process"/>
    <property type="evidence" value="ECO:0007669"/>
    <property type="project" value="TreeGrafter"/>
</dbReference>
<evidence type="ECO:0000256" key="9">
    <source>
        <dbReference type="ARBA" id="ARBA00047781"/>
    </source>
</evidence>
<keyword evidence="6" id="KW-0067">ATP-binding</keyword>
<organism evidence="11 12">
    <name type="scientific">Candidatus Berkelbacteria bacterium Licking1014_85</name>
    <dbReference type="NCBI Taxonomy" id="2017148"/>
    <lineage>
        <taxon>Bacteria</taxon>
        <taxon>Candidatus Berkelbacteria</taxon>
    </lineage>
</organism>
<dbReference type="Pfam" id="PF00117">
    <property type="entry name" value="GATase"/>
    <property type="match status" value="1"/>
</dbReference>
<evidence type="ECO:0000259" key="10">
    <source>
        <dbReference type="Pfam" id="PF00117"/>
    </source>
</evidence>
<accession>A0A554LHB8</accession>
<evidence type="ECO:0000256" key="6">
    <source>
        <dbReference type="ARBA" id="ARBA00022840"/>
    </source>
</evidence>
<feature type="domain" description="Glutamine amidotransferase" evidence="10">
    <location>
        <begin position="54"/>
        <end position="276"/>
    </location>
</feature>
<comment type="pathway">
    <text evidence="1">Pyrimidine metabolism; CTP biosynthesis via de novo pathway; CTP from UDP: step 2/2.</text>
</comment>
<dbReference type="GO" id="GO:0044210">
    <property type="term" value="P:'de novo' CTP biosynthetic process"/>
    <property type="evidence" value="ECO:0007669"/>
    <property type="project" value="UniProtKB-UniPathway"/>
</dbReference>
<evidence type="ECO:0000256" key="4">
    <source>
        <dbReference type="ARBA" id="ARBA00022598"/>
    </source>
</evidence>
<evidence type="ECO:0000256" key="3">
    <source>
        <dbReference type="ARBA" id="ARBA00012291"/>
    </source>
</evidence>
<dbReference type="PROSITE" id="PS51273">
    <property type="entry name" value="GATASE_TYPE_1"/>
    <property type="match status" value="1"/>
</dbReference>
<dbReference type="InterPro" id="IPR004468">
    <property type="entry name" value="CTP_synthase"/>
</dbReference>
<dbReference type="PANTHER" id="PTHR11550:SF0">
    <property type="entry name" value="CTP SYNTHASE-RELATED"/>
    <property type="match status" value="1"/>
</dbReference>
<dbReference type="AlphaFoldDB" id="A0A554LHB8"/>
<evidence type="ECO:0000256" key="8">
    <source>
        <dbReference type="ARBA" id="ARBA00022975"/>
    </source>
</evidence>
<evidence type="ECO:0000313" key="11">
    <source>
        <dbReference type="EMBL" id="TSC92273.1"/>
    </source>
</evidence>
<dbReference type="InterPro" id="IPR017926">
    <property type="entry name" value="GATASE"/>
</dbReference>
<comment type="similarity">
    <text evidence="2">Belongs to the CTP synthase family.</text>
</comment>
<dbReference type="SUPFAM" id="SSF52317">
    <property type="entry name" value="Class I glutamine amidotransferase-like"/>
    <property type="match status" value="1"/>
</dbReference>
<proteinExistence type="inferred from homology"/>
<name>A0A554LHB8_9BACT</name>
<feature type="non-terminal residue" evidence="11">
    <location>
        <position position="1"/>
    </location>
</feature>
<dbReference type="FunFam" id="3.40.50.880:FF:000002">
    <property type="entry name" value="CTP synthase"/>
    <property type="match status" value="1"/>
</dbReference>
<keyword evidence="7" id="KW-0315">Glutamine amidotransferase</keyword>
<evidence type="ECO:0000256" key="5">
    <source>
        <dbReference type="ARBA" id="ARBA00022741"/>
    </source>
</evidence>
<dbReference type="NCBIfam" id="NF003792">
    <property type="entry name" value="PRK05380.1"/>
    <property type="match status" value="1"/>
</dbReference>